<dbReference type="PROSITE" id="PS51318">
    <property type="entry name" value="TAT"/>
    <property type="match status" value="1"/>
</dbReference>
<dbReference type="Proteomes" id="UP000648257">
    <property type="component" value="Unassembled WGS sequence"/>
</dbReference>
<dbReference type="InterPro" id="IPR054209">
    <property type="entry name" value="DUF6916"/>
</dbReference>
<keyword evidence="4" id="KW-1185">Reference proteome</keyword>
<keyword evidence="1" id="KW-0732">Signal</keyword>
<feature type="domain" description="DUF6916" evidence="2">
    <location>
        <begin position="58"/>
        <end position="154"/>
    </location>
</feature>
<dbReference type="InterPro" id="IPR006311">
    <property type="entry name" value="TAT_signal"/>
</dbReference>
<sequence length="155" mass="17209">MPNKQNLARRSFLLYGGALALTSVTASTSLATALLEHEVLPSCVTDFSHTDHLCLREFSLQDFTHLLGQQFSVGAGKQQVRMQLFKATSYVVRDDARPSHVRSEPFSLVFVAPQDLNLHADIYDLRHPQIGGMKVMMTKIGQAEAGKSRYEVVFG</sequence>
<comment type="caution">
    <text evidence="3">The sequence shown here is derived from an EMBL/GenBank/DDBJ whole genome shotgun (WGS) entry which is preliminary data.</text>
</comment>
<proteinExistence type="predicted"/>
<evidence type="ECO:0000259" key="2">
    <source>
        <dbReference type="Pfam" id="PF21880"/>
    </source>
</evidence>
<gene>
    <name evidence="3" type="ORF">H8K52_07390</name>
</gene>
<feature type="chain" id="PRO_5046500478" description="DUF6916 domain-containing protein" evidence="1">
    <location>
        <begin position="21"/>
        <end position="155"/>
    </location>
</feature>
<evidence type="ECO:0000256" key="1">
    <source>
        <dbReference type="SAM" id="SignalP"/>
    </source>
</evidence>
<dbReference type="EMBL" id="JACOFW010000006">
    <property type="protein sequence ID" value="MBC3807167.1"/>
    <property type="molecule type" value="Genomic_DNA"/>
</dbReference>
<reference evidence="3 4" key="1">
    <citation type="submission" date="2020-08" db="EMBL/GenBank/DDBJ databases">
        <title>Novel species isolated from subtropical streams in China.</title>
        <authorList>
            <person name="Lu H."/>
        </authorList>
    </citation>
    <scope>NUCLEOTIDE SEQUENCE [LARGE SCALE GENOMIC DNA]</scope>
    <source>
        <strain evidence="3 4">KACC 16656</strain>
    </source>
</reference>
<dbReference type="Pfam" id="PF21880">
    <property type="entry name" value="DUF6916"/>
    <property type="match status" value="1"/>
</dbReference>
<dbReference type="RefSeq" id="WP_186922258.1">
    <property type="nucleotide sequence ID" value="NZ_JACOFW010000006.1"/>
</dbReference>
<evidence type="ECO:0000313" key="4">
    <source>
        <dbReference type="Proteomes" id="UP000648257"/>
    </source>
</evidence>
<evidence type="ECO:0000313" key="3">
    <source>
        <dbReference type="EMBL" id="MBC3807167.1"/>
    </source>
</evidence>
<name>A0ABR6X2L4_9BURK</name>
<accession>A0ABR6X2L4</accession>
<feature type="signal peptide" evidence="1">
    <location>
        <begin position="1"/>
        <end position="20"/>
    </location>
</feature>
<protein>
    <recommendedName>
        <fullName evidence="2">DUF6916 domain-containing protein</fullName>
    </recommendedName>
</protein>
<organism evidence="3 4">
    <name type="scientific">Undibacterium seohonense</name>
    <dbReference type="NCBI Taxonomy" id="1344950"/>
    <lineage>
        <taxon>Bacteria</taxon>
        <taxon>Pseudomonadati</taxon>
        <taxon>Pseudomonadota</taxon>
        <taxon>Betaproteobacteria</taxon>
        <taxon>Burkholderiales</taxon>
        <taxon>Oxalobacteraceae</taxon>
        <taxon>Undibacterium</taxon>
    </lineage>
</organism>